<dbReference type="Proteomes" id="UP001164746">
    <property type="component" value="Chromosome 13"/>
</dbReference>
<reference evidence="7" key="1">
    <citation type="submission" date="2022-11" db="EMBL/GenBank/DDBJ databases">
        <title>Centuries of genome instability and evolution in soft-shell clam transmissible cancer (bioRxiv).</title>
        <authorList>
            <person name="Hart S.F.M."/>
            <person name="Yonemitsu M.A."/>
            <person name="Giersch R.M."/>
            <person name="Beal B.F."/>
            <person name="Arriagada G."/>
            <person name="Davis B.W."/>
            <person name="Ostrander E.A."/>
            <person name="Goff S.P."/>
            <person name="Metzger M.J."/>
        </authorList>
    </citation>
    <scope>NUCLEOTIDE SEQUENCE</scope>
    <source>
        <strain evidence="7">MELC-2E11</strain>
        <tissue evidence="7">Siphon/mantle</tissue>
    </source>
</reference>
<evidence type="ECO:0000256" key="4">
    <source>
        <dbReference type="ARBA" id="ARBA00023163"/>
    </source>
</evidence>
<keyword evidence="3" id="KW-0805">Transcription regulation</keyword>
<evidence type="ECO:0000256" key="1">
    <source>
        <dbReference type="ARBA" id="ARBA00004123"/>
    </source>
</evidence>
<evidence type="ECO:0000313" key="7">
    <source>
        <dbReference type="EMBL" id="WAR23618.1"/>
    </source>
</evidence>
<dbReference type="PROSITE" id="PS50888">
    <property type="entry name" value="BHLH"/>
    <property type="match status" value="1"/>
</dbReference>
<feature type="domain" description="BHLH" evidence="6">
    <location>
        <begin position="17"/>
        <end position="69"/>
    </location>
</feature>
<dbReference type="Gene3D" id="4.10.280.10">
    <property type="entry name" value="Helix-loop-helix DNA-binding domain"/>
    <property type="match status" value="1"/>
</dbReference>
<evidence type="ECO:0000256" key="3">
    <source>
        <dbReference type="ARBA" id="ARBA00023015"/>
    </source>
</evidence>
<protein>
    <submittedName>
        <fullName evidence="7">ID2-like protein</fullName>
    </submittedName>
</protein>
<keyword evidence="2" id="KW-0678">Repressor</keyword>
<dbReference type="EMBL" id="CP111024">
    <property type="protein sequence ID" value="WAR23618.1"/>
    <property type="molecule type" value="Genomic_DNA"/>
</dbReference>
<gene>
    <name evidence="7" type="ORF">MAR_037287</name>
</gene>
<sequence>MKAVTQGITRATDFGLKSDIFRISKANMNDGEMAACFLKLKELVPSIPHDKKISKTQLLQHVIDYIYDLELSLEVQPVVFTQTPREPLSEKSIPNTFESELMDSCDAELERPVSKLLSSDQKPGLTRTLFGISGSHSMGESLRYGHYTRQRQFRYVWVASRRSRYAKE</sequence>
<dbReference type="PANTHER" id="PTHR11723">
    <property type="entry name" value="DNA-BINDING PROTEIN INHIBITOR"/>
    <property type="match status" value="1"/>
</dbReference>
<dbReference type="SUPFAM" id="SSF47459">
    <property type="entry name" value="HLH, helix-loop-helix DNA-binding domain"/>
    <property type="match status" value="1"/>
</dbReference>
<keyword evidence="4" id="KW-0804">Transcription</keyword>
<organism evidence="7 8">
    <name type="scientific">Mya arenaria</name>
    <name type="common">Soft-shell clam</name>
    <dbReference type="NCBI Taxonomy" id="6604"/>
    <lineage>
        <taxon>Eukaryota</taxon>
        <taxon>Metazoa</taxon>
        <taxon>Spiralia</taxon>
        <taxon>Lophotrochozoa</taxon>
        <taxon>Mollusca</taxon>
        <taxon>Bivalvia</taxon>
        <taxon>Autobranchia</taxon>
        <taxon>Heteroconchia</taxon>
        <taxon>Euheterodonta</taxon>
        <taxon>Imparidentia</taxon>
        <taxon>Neoheterodontei</taxon>
        <taxon>Myida</taxon>
        <taxon>Myoidea</taxon>
        <taxon>Myidae</taxon>
        <taxon>Mya</taxon>
    </lineage>
</organism>
<evidence type="ECO:0000256" key="2">
    <source>
        <dbReference type="ARBA" id="ARBA00022491"/>
    </source>
</evidence>
<dbReference type="PANTHER" id="PTHR11723:SF17">
    <property type="entry name" value="PROTEIN EXTRA-MACROCHAETAE"/>
    <property type="match status" value="1"/>
</dbReference>
<proteinExistence type="predicted"/>
<evidence type="ECO:0000313" key="8">
    <source>
        <dbReference type="Proteomes" id="UP001164746"/>
    </source>
</evidence>
<dbReference type="InterPro" id="IPR036638">
    <property type="entry name" value="HLH_DNA-bd_sf"/>
</dbReference>
<dbReference type="InterPro" id="IPR011598">
    <property type="entry name" value="bHLH_dom"/>
</dbReference>
<keyword evidence="5" id="KW-0539">Nucleus</keyword>
<evidence type="ECO:0000256" key="5">
    <source>
        <dbReference type="ARBA" id="ARBA00023242"/>
    </source>
</evidence>
<keyword evidence="8" id="KW-1185">Reference proteome</keyword>
<dbReference type="InterPro" id="IPR026052">
    <property type="entry name" value="DNA-bd_prot-inh"/>
</dbReference>
<evidence type="ECO:0000259" key="6">
    <source>
        <dbReference type="PROSITE" id="PS50888"/>
    </source>
</evidence>
<accession>A0ABY7FS47</accession>
<dbReference type="Pfam" id="PF00010">
    <property type="entry name" value="HLH"/>
    <property type="match status" value="1"/>
</dbReference>
<dbReference type="CDD" id="cd19684">
    <property type="entry name" value="bHLH_dnHLH_ID"/>
    <property type="match status" value="1"/>
</dbReference>
<comment type="subcellular location">
    <subcellularLocation>
        <location evidence="1">Nucleus</location>
    </subcellularLocation>
</comment>
<name>A0ABY7FS47_MYAAR</name>